<accession>A0A6G0VPV7</accession>
<keyword evidence="2" id="KW-1185">Reference proteome</keyword>
<dbReference type="AlphaFoldDB" id="A0A6G0VPV7"/>
<feature type="non-terminal residue" evidence="1">
    <location>
        <position position="1"/>
    </location>
</feature>
<evidence type="ECO:0000313" key="2">
    <source>
        <dbReference type="Proteomes" id="UP000478052"/>
    </source>
</evidence>
<comment type="caution">
    <text evidence="1">The sequence shown here is derived from an EMBL/GenBank/DDBJ whole genome shotgun (WGS) entry which is preliminary data.</text>
</comment>
<dbReference type="Proteomes" id="UP000478052">
    <property type="component" value="Unassembled WGS sequence"/>
</dbReference>
<protein>
    <submittedName>
        <fullName evidence="1">DUF659 domain-containing protein</fullName>
    </submittedName>
</protein>
<reference evidence="1 2" key="1">
    <citation type="submission" date="2019-08" db="EMBL/GenBank/DDBJ databases">
        <title>Whole genome of Aphis craccivora.</title>
        <authorList>
            <person name="Voronova N.V."/>
            <person name="Shulinski R.S."/>
            <person name="Bandarenka Y.V."/>
            <person name="Zhorov D.G."/>
            <person name="Warner D."/>
        </authorList>
    </citation>
    <scope>NUCLEOTIDE SEQUENCE [LARGE SCALE GENOMIC DNA]</scope>
    <source>
        <strain evidence="1">180601</strain>
        <tissue evidence="1">Whole Body</tissue>
    </source>
</reference>
<proteinExistence type="predicted"/>
<dbReference type="EMBL" id="VUJU01014661">
    <property type="protein sequence ID" value="KAF0701625.1"/>
    <property type="molecule type" value="Genomic_DNA"/>
</dbReference>
<name>A0A6G0VPV7_APHCR</name>
<evidence type="ECO:0000313" key="1">
    <source>
        <dbReference type="EMBL" id="KAF0701625.1"/>
    </source>
</evidence>
<dbReference type="OrthoDB" id="6625366at2759"/>
<organism evidence="1 2">
    <name type="scientific">Aphis craccivora</name>
    <name type="common">Cowpea aphid</name>
    <dbReference type="NCBI Taxonomy" id="307492"/>
    <lineage>
        <taxon>Eukaryota</taxon>
        <taxon>Metazoa</taxon>
        <taxon>Ecdysozoa</taxon>
        <taxon>Arthropoda</taxon>
        <taxon>Hexapoda</taxon>
        <taxon>Insecta</taxon>
        <taxon>Pterygota</taxon>
        <taxon>Neoptera</taxon>
        <taxon>Paraneoptera</taxon>
        <taxon>Hemiptera</taxon>
        <taxon>Sternorrhyncha</taxon>
        <taxon>Aphidomorpha</taxon>
        <taxon>Aphidoidea</taxon>
        <taxon>Aphididae</taxon>
        <taxon>Aphidini</taxon>
        <taxon>Aphis</taxon>
        <taxon>Aphis</taxon>
    </lineage>
</organism>
<sequence length="222" mass="24925">VYYTGKVMLPQGVEHNNVFLLVSDASPYMVKAGSAIQMFYPKILHVTCLAHALHRVAEQIRIDFSLVDKLISSVKKVFLKCPSRIQIFKNEAPELSLAPEPILHVEEHVVANLAFIKSNFSFLSSALTSLEKKRKPLSDSVAIINIVSEKLSIAALTPQDSFDGLPEVIEADDIVNLKYAPMNSVDVERSFSVYKNILSDRRRFFKFENISKIIVLQCNTEA</sequence>
<gene>
    <name evidence="1" type="ORF">FWK35_00035548</name>
</gene>